<evidence type="ECO:0000256" key="7">
    <source>
        <dbReference type="SAM" id="Phobius"/>
    </source>
</evidence>
<accession>A0A0B4S368</accession>
<comment type="subcellular location">
    <subcellularLocation>
        <location evidence="1">Cell membrane</location>
        <topology evidence="1">Multi-pass membrane protein</topology>
    </subcellularLocation>
</comment>
<dbReference type="KEGG" id="pmic:NW74_06940"/>
<organism evidence="9 10">
    <name type="scientific">Parvimonas micra</name>
    <dbReference type="NCBI Taxonomy" id="33033"/>
    <lineage>
        <taxon>Bacteria</taxon>
        <taxon>Bacillati</taxon>
        <taxon>Bacillota</taxon>
        <taxon>Tissierellia</taxon>
        <taxon>Tissierellales</taxon>
        <taxon>Peptoniphilaceae</taxon>
        <taxon>Parvimonas</taxon>
    </lineage>
</organism>
<name>A0A0B4S368_9FIRM</name>
<gene>
    <name evidence="9" type="ORF">NW74_06940</name>
</gene>
<dbReference type="STRING" id="33033.NW74_06940"/>
<evidence type="ECO:0000256" key="3">
    <source>
        <dbReference type="ARBA" id="ARBA00022692"/>
    </source>
</evidence>
<evidence type="ECO:0000256" key="5">
    <source>
        <dbReference type="ARBA" id="ARBA00023136"/>
    </source>
</evidence>
<sequence>MKKTLFKNFYRTIFRTFPKFVSIVFMIALGVMVFVGLKITPYIMRGSVDERVKEGNLYDYKISSNFGLQKEDENIISNLKNLKDVEYGYSINLKDEDRKVDFTIENKPEKISTVQVVEGKDIESDSDILLDERLKDKYKIGDEIDFKNVEKFGIFKDEVKKLKQSKFTVKGFIKSPEVLTTLLMGTTENGYLAIVSKDTFDFSYFSYAKITFSDLNGLNRNSKEYKKLSNKRKIELQDSFKGRAGEVYNVIYAQKREALDDSKEEVNKNKFDIEESEKKLQQNLEKVQSGRKDLRRAFADLDYQKNQFIKQINQNESKLTTALDELYSKKVELDKNKEILTEKNNSLIKDKADLENSKTDIELQIKNENKELKLLEENYKANLIEESEYKAKKEEITKKLAVLNATLEKIKKNSALLDAGLSDISSKINELFEAEQKLSSGIVNLENKKYELEAKYEEGLNKFDKYYSKLVQKKAEIEENNLKLNKGKDELEDAKGKISDADSKISDGDEVLSKLIEPNYNIEEGFVSSAMSKVYFAANGIYGVSNVFSLFFYFIALLVSLTTMTRMVDENRIQIGTLKALGYSNIDIAKQYFYYGLLASIIGGIIGTILGFKVISPLVYRSYLKAFIFTKVFDSYYPQIIVVGILIAIFCTAFVSYITCIRTLKEKISSLMRAKAPKSGNFVFLEKIPYIWKELSFLQKATLRNVFRYKLRLTMTIIGVMGCMGLLVLGFGIKDSLDGVSDLQYSKYTKYHSSVIYNPMSLEKDLEKFNEDIKANKDIKESIDLSLVSVNIKSKKSFDEKIGVFTTDNLSDFSKFFGLYNGDKKIEKLDDGIYINRKLAEKFSLSVGDEITFINNNKEYKGVVAGIFENHVGNFFIMNEKTYEQTFFRKPIKNTKLLILNDGSKSNIEKVINELEKDPVAVKGTNIHSLKRIIDDASYSINSIILVIVICSGFLSIVVLYNLSNINISERKREIATLKVLGFYPLEIDNYIYKETVILTMLGIGLGVFVGHSLHINIMEQLAMDSIRFFNKVKLISYIYSALVTLFFTFIVYFVVKIMLSKVPMIESLKDVE</sequence>
<dbReference type="PANTHER" id="PTHR30287:SF1">
    <property type="entry name" value="INNER MEMBRANE PROTEIN"/>
    <property type="match status" value="1"/>
</dbReference>
<feature type="transmembrane region" description="Helical" evidence="7">
    <location>
        <begin position="997"/>
        <end position="1018"/>
    </location>
</feature>
<protein>
    <submittedName>
        <fullName evidence="9">ABC transporter permease</fullName>
    </submittedName>
</protein>
<dbReference type="Proteomes" id="UP000031386">
    <property type="component" value="Chromosome"/>
</dbReference>
<dbReference type="OrthoDB" id="5137249at2"/>
<dbReference type="InterPro" id="IPR003838">
    <property type="entry name" value="ABC3_permease_C"/>
</dbReference>
<feature type="transmembrane region" description="Helical" evidence="7">
    <location>
        <begin position="636"/>
        <end position="660"/>
    </location>
</feature>
<evidence type="ECO:0000256" key="1">
    <source>
        <dbReference type="ARBA" id="ARBA00004651"/>
    </source>
</evidence>
<evidence type="ECO:0000313" key="9">
    <source>
        <dbReference type="EMBL" id="AIZ37076.1"/>
    </source>
</evidence>
<dbReference type="PANTHER" id="PTHR30287">
    <property type="entry name" value="MEMBRANE COMPONENT OF PREDICTED ABC SUPERFAMILY METABOLITE UPTAKE TRANSPORTER"/>
    <property type="match status" value="1"/>
</dbReference>
<keyword evidence="10" id="KW-1185">Reference proteome</keyword>
<evidence type="ECO:0000313" key="10">
    <source>
        <dbReference type="Proteomes" id="UP000031386"/>
    </source>
</evidence>
<feature type="domain" description="ABC3 transporter permease C-terminal" evidence="8">
    <location>
        <begin position="947"/>
        <end position="1063"/>
    </location>
</feature>
<feature type="transmembrane region" description="Helical" evidence="7">
    <location>
        <begin position="713"/>
        <end position="733"/>
    </location>
</feature>
<keyword evidence="2" id="KW-1003">Cell membrane</keyword>
<keyword evidence="3 7" id="KW-0812">Transmembrane</keyword>
<feature type="transmembrane region" description="Helical" evidence="7">
    <location>
        <begin position="1038"/>
        <end position="1060"/>
    </location>
</feature>
<dbReference type="InterPro" id="IPR038766">
    <property type="entry name" value="Membrane_comp_ABC_pdt"/>
</dbReference>
<dbReference type="RefSeq" id="WP_041954648.1">
    <property type="nucleotide sequence ID" value="NZ_CP009761.1"/>
</dbReference>
<dbReference type="Pfam" id="PF02687">
    <property type="entry name" value="FtsX"/>
    <property type="match status" value="2"/>
</dbReference>
<feature type="transmembrane region" description="Helical" evidence="7">
    <location>
        <begin position="939"/>
        <end position="963"/>
    </location>
</feature>
<keyword evidence="6" id="KW-0175">Coiled coil</keyword>
<evidence type="ECO:0000256" key="6">
    <source>
        <dbReference type="SAM" id="Coils"/>
    </source>
</evidence>
<dbReference type="GO" id="GO:0005886">
    <property type="term" value="C:plasma membrane"/>
    <property type="evidence" value="ECO:0007669"/>
    <property type="project" value="UniProtKB-SubCell"/>
</dbReference>
<proteinExistence type="predicted"/>
<evidence type="ECO:0000256" key="4">
    <source>
        <dbReference type="ARBA" id="ARBA00022989"/>
    </source>
</evidence>
<evidence type="ECO:0000259" key="8">
    <source>
        <dbReference type="Pfam" id="PF02687"/>
    </source>
</evidence>
<feature type="coiled-coil region" evidence="6">
    <location>
        <begin position="259"/>
        <end position="297"/>
    </location>
</feature>
<dbReference type="EMBL" id="CP009761">
    <property type="protein sequence ID" value="AIZ37076.1"/>
    <property type="molecule type" value="Genomic_DNA"/>
</dbReference>
<dbReference type="AlphaFoldDB" id="A0A0B4S368"/>
<feature type="coiled-coil region" evidence="6">
    <location>
        <begin position="442"/>
        <end position="504"/>
    </location>
</feature>
<feature type="transmembrane region" description="Helical" evidence="7">
    <location>
        <begin position="592"/>
        <end position="616"/>
    </location>
</feature>
<feature type="coiled-coil region" evidence="6">
    <location>
        <begin position="323"/>
        <end position="413"/>
    </location>
</feature>
<feature type="transmembrane region" description="Helical" evidence="7">
    <location>
        <begin position="541"/>
        <end position="562"/>
    </location>
</feature>
<feature type="domain" description="ABC3 transporter permease C-terminal" evidence="8">
    <location>
        <begin position="546"/>
        <end position="666"/>
    </location>
</feature>
<keyword evidence="4 7" id="KW-1133">Transmembrane helix</keyword>
<keyword evidence="5 7" id="KW-0472">Membrane</keyword>
<feature type="transmembrane region" description="Helical" evidence="7">
    <location>
        <begin position="20"/>
        <end position="44"/>
    </location>
</feature>
<evidence type="ECO:0000256" key="2">
    <source>
        <dbReference type="ARBA" id="ARBA00022475"/>
    </source>
</evidence>
<reference evidence="9 10" key="1">
    <citation type="submission" date="2014-10" db="EMBL/GenBank/DDBJ databases">
        <title>Complete genome sequence of Parvimonas micra KCOM 1535 (= ChDC B708).</title>
        <authorList>
            <person name="Kook J.-K."/>
            <person name="Park S.-N."/>
            <person name="Lim Y.K."/>
            <person name="Roh H."/>
        </authorList>
    </citation>
    <scope>NUCLEOTIDE SEQUENCE [LARGE SCALE GENOMIC DNA]</scope>
    <source>
        <strain evidence="10">KCOM 1535 / ChDC B708</strain>
    </source>
</reference>